<dbReference type="GO" id="GO:0045028">
    <property type="term" value="F:G protein-coupled purinergic nucleotide receptor activity"/>
    <property type="evidence" value="ECO:0007669"/>
    <property type="project" value="TreeGrafter"/>
</dbReference>
<evidence type="ECO:0000256" key="5">
    <source>
        <dbReference type="ARBA" id="ARBA00023040"/>
    </source>
</evidence>
<feature type="domain" description="G-protein coupled receptors family 1 profile" evidence="11">
    <location>
        <begin position="47"/>
        <end position="306"/>
    </location>
</feature>
<proteinExistence type="inferred from homology"/>
<dbReference type="InParanoid" id="A0A672YXW2"/>
<dbReference type="PROSITE" id="PS00237">
    <property type="entry name" value="G_PROTEIN_RECEP_F1_1"/>
    <property type="match status" value="1"/>
</dbReference>
<comment type="similarity">
    <text evidence="9">Belongs to the G-protein coupled receptor 1 family.</text>
</comment>
<evidence type="ECO:0000256" key="9">
    <source>
        <dbReference type="RuleBase" id="RU000688"/>
    </source>
</evidence>
<feature type="transmembrane region" description="Helical" evidence="10">
    <location>
        <begin position="31"/>
        <end position="56"/>
    </location>
</feature>
<keyword evidence="7 9" id="KW-0675">Receptor</keyword>
<evidence type="ECO:0000256" key="10">
    <source>
        <dbReference type="SAM" id="Phobius"/>
    </source>
</evidence>
<dbReference type="AlphaFoldDB" id="A0A672YXW2"/>
<reference evidence="12" key="3">
    <citation type="submission" date="2025-09" db="UniProtKB">
        <authorList>
            <consortium name="Ensembl"/>
        </authorList>
    </citation>
    <scope>IDENTIFICATION</scope>
</reference>
<evidence type="ECO:0000256" key="3">
    <source>
        <dbReference type="ARBA" id="ARBA00022692"/>
    </source>
</evidence>
<evidence type="ECO:0000256" key="1">
    <source>
        <dbReference type="ARBA" id="ARBA00004651"/>
    </source>
</evidence>
<reference evidence="12" key="1">
    <citation type="submission" date="2019-06" db="EMBL/GenBank/DDBJ databases">
        <authorList>
            <consortium name="Wellcome Sanger Institute Data Sharing"/>
        </authorList>
    </citation>
    <scope>NUCLEOTIDE SEQUENCE [LARGE SCALE GENOMIC DNA]</scope>
</reference>
<protein>
    <recommendedName>
        <fullName evidence="11">G-protein coupled receptors family 1 profile domain-containing protein</fullName>
    </recommendedName>
</protein>
<feature type="transmembrane region" description="Helical" evidence="10">
    <location>
        <begin position="202"/>
        <end position="223"/>
    </location>
</feature>
<evidence type="ECO:0000313" key="12">
    <source>
        <dbReference type="Ensembl" id="ENSSORP00005009267.1"/>
    </source>
</evidence>
<sequence length="338" mass="38722">MERSTQLSNTSIVNETTDMSRCREFNASARLFFLVAYSLVFAVGLLLNGFILRFYFTRRQTLSKTLMIYLKNLTAADFILSLSLLFYIINSTTSSMTIRQAYCNFGSKVFYLNMYASMLFMAHIAYNRYLSVVHPLKAHSKTHILLTVRAAYIITTITWVFLIILLIAAFFTVSVNMKKNTASVPISCEGFRSSVASIPVKVTSTCLVAFFLSILIFLICVYYRICRKLAEVQQNQQVSSDSTKFAKASKKMMVLIIVFCVCFIPFHLVNLPYVFLGCHWSHVLHFLKDLTRVFTAFNVCLDPLIYVIFCKELSEQLKLFFVRKDTPTPSRVTEISLQ</sequence>
<dbReference type="SUPFAM" id="SSF81321">
    <property type="entry name" value="Family A G protein-coupled receptor-like"/>
    <property type="match status" value="1"/>
</dbReference>
<feature type="transmembrane region" description="Helical" evidence="10">
    <location>
        <begin position="290"/>
        <end position="309"/>
    </location>
</feature>
<dbReference type="PANTHER" id="PTHR24233">
    <property type="entry name" value="P2Y PURINOCEPTOR-RELATED G-PROTEIN COUPLED RECEPTOR"/>
    <property type="match status" value="1"/>
</dbReference>
<keyword evidence="6 10" id="KW-0472">Membrane</keyword>
<dbReference type="InterPro" id="IPR017452">
    <property type="entry name" value="GPCR_Rhodpsn_7TM"/>
</dbReference>
<accession>A0A672YXW2</accession>
<dbReference type="Gene3D" id="1.20.1070.10">
    <property type="entry name" value="Rhodopsin 7-helix transmembrane proteins"/>
    <property type="match status" value="1"/>
</dbReference>
<evidence type="ECO:0000256" key="4">
    <source>
        <dbReference type="ARBA" id="ARBA00022989"/>
    </source>
</evidence>
<evidence type="ECO:0000259" key="11">
    <source>
        <dbReference type="PROSITE" id="PS50262"/>
    </source>
</evidence>
<evidence type="ECO:0000256" key="2">
    <source>
        <dbReference type="ARBA" id="ARBA00022475"/>
    </source>
</evidence>
<reference evidence="12" key="2">
    <citation type="submission" date="2025-08" db="UniProtKB">
        <authorList>
            <consortium name="Ensembl"/>
        </authorList>
    </citation>
    <scope>IDENTIFICATION</scope>
</reference>
<evidence type="ECO:0000256" key="6">
    <source>
        <dbReference type="ARBA" id="ARBA00023136"/>
    </source>
</evidence>
<dbReference type="InterPro" id="IPR000276">
    <property type="entry name" value="GPCR_Rhodpsn"/>
</dbReference>
<keyword evidence="13" id="KW-1185">Reference proteome</keyword>
<dbReference type="Ensembl" id="ENSSORT00005009573.1">
    <property type="protein sequence ID" value="ENSSORP00005009267.1"/>
    <property type="gene ID" value="ENSSORG00005005075.1"/>
</dbReference>
<dbReference type="PRINTS" id="PR00237">
    <property type="entry name" value="GPCRRHODOPSN"/>
</dbReference>
<feature type="transmembrane region" description="Helical" evidence="10">
    <location>
        <begin position="68"/>
        <end position="89"/>
    </location>
</feature>
<evidence type="ECO:0000256" key="7">
    <source>
        <dbReference type="ARBA" id="ARBA00023170"/>
    </source>
</evidence>
<feature type="transmembrane region" description="Helical" evidence="10">
    <location>
        <begin position="252"/>
        <end position="270"/>
    </location>
</feature>
<feature type="transmembrane region" description="Helical" evidence="10">
    <location>
        <begin position="150"/>
        <end position="171"/>
    </location>
</feature>
<comment type="subcellular location">
    <subcellularLocation>
        <location evidence="1">Cell membrane</location>
        <topology evidence="1">Multi-pass membrane protein</topology>
    </subcellularLocation>
</comment>
<dbReference type="PANTHER" id="PTHR24233:SF11">
    <property type="entry name" value="P2Y PURINOCEPTOR 14-LIKE"/>
    <property type="match status" value="1"/>
</dbReference>
<feature type="transmembrane region" description="Helical" evidence="10">
    <location>
        <begin position="109"/>
        <end position="129"/>
    </location>
</feature>
<organism evidence="12 13">
    <name type="scientific">Sphaeramia orbicularis</name>
    <name type="common">orbiculate cardinalfish</name>
    <dbReference type="NCBI Taxonomy" id="375764"/>
    <lineage>
        <taxon>Eukaryota</taxon>
        <taxon>Metazoa</taxon>
        <taxon>Chordata</taxon>
        <taxon>Craniata</taxon>
        <taxon>Vertebrata</taxon>
        <taxon>Euteleostomi</taxon>
        <taxon>Actinopterygii</taxon>
        <taxon>Neopterygii</taxon>
        <taxon>Teleostei</taxon>
        <taxon>Neoteleostei</taxon>
        <taxon>Acanthomorphata</taxon>
        <taxon>Gobiaria</taxon>
        <taxon>Kurtiformes</taxon>
        <taxon>Apogonoidei</taxon>
        <taxon>Apogonidae</taxon>
        <taxon>Apogoninae</taxon>
        <taxon>Sphaeramia</taxon>
    </lineage>
</organism>
<dbReference type="Proteomes" id="UP000472271">
    <property type="component" value="Chromosome 12"/>
</dbReference>
<dbReference type="GO" id="GO:0005886">
    <property type="term" value="C:plasma membrane"/>
    <property type="evidence" value="ECO:0007669"/>
    <property type="project" value="UniProtKB-SubCell"/>
</dbReference>
<evidence type="ECO:0000256" key="8">
    <source>
        <dbReference type="ARBA" id="ARBA00023224"/>
    </source>
</evidence>
<keyword evidence="3 9" id="KW-0812">Transmembrane</keyword>
<keyword evidence="2" id="KW-1003">Cell membrane</keyword>
<name>A0A672YXW2_9TELE</name>
<dbReference type="Pfam" id="PF00001">
    <property type="entry name" value="7tm_1"/>
    <property type="match status" value="1"/>
</dbReference>
<keyword evidence="8 9" id="KW-0807">Transducer</keyword>
<keyword evidence="4 10" id="KW-1133">Transmembrane helix</keyword>
<evidence type="ECO:0000313" key="13">
    <source>
        <dbReference type="Proteomes" id="UP000472271"/>
    </source>
</evidence>
<dbReference type="PROSITE" id="PS50262">
    <property type="entry name" value="G_PROTEIN_RECEP_F1_2"/>
    <property type="match status" value="1"/>
</dbReference>
<gene>
    <name evidence="12" type="primary">LOC115430210</name>
</gene>
<keyword evidence="5 9" id="KW-0297">G-protein coupled receptor</keyword>
<dbReference type="PRINTS" id="PR01157">
    <property type="entry name" value="P2YPURNOCPTR"/>
</dbReference>